<evidence type="ECO:0000313" key="1">
    <source>
        <dbReference type="EMBL" id="TDD99909.1"/>
    </source>
</evidence>
<dbReference type="AlphaFoldDB" id="A0A4R5CL29"/>
<name>A0A4R5CL29_9FLAO</name>
<dbReference type="Proteomes" id="UP000294644">
    <property type="component" value="Unassembled WGS sequence"/>
</dbReference>
<protein>
    <submittedName>
        <fullName evidence="1">Uncharacterized protein</fullName>
    </submittedName>
</protein>
<proteinExistence type="predicted"/>
<dbReference type="EMBL" id="SMFN01000041">
    <property type="protein sequence ID" value="TDD99909.1"/>
    <property type="molecule type" value="Genomic_DNA"/>
</dbReference>
<comment type="caution">
    <text evidence="1">The sequence shown here is derived from an EMBL/GenBank/DDBJ whole genome shotgun (WGS) entry which is preliminary data.</text>
</comment>
<gene>
    <name evidence="1" type="ORF">E0F91_17320</name>
</gene>
<sequence>MAWAWFFPAEKTLFAKIGFVFGEFSLESQATAKSVETLYAILTEEMKKHIILSLNFLFVLLLSSCERVYITKLRNSKETDLILEIILDKDSVNKYNNHLKESTIISFNNGGKLIKFDSTNYIATFLLKSKEEYAFEGGLGEKPKFTQISKINIYGKDTLRINSRAEMFKNFEEESNRQYVLEVK</sequence>
<keyword evidence="2" id="KW-1185">Reference proteome</keyword>
<evidence type="ECO:0000313" key="2">
    <source>
        <dbReference type="Proteomes" id="UP000294644"/>
    </source>
</evidence>
<reference evidence="1 2" key="1">
    <citation type="submission" date="2019-03" db="EMBL/GenBank/DDBJ databases">
        <title>Flavobacterium LB-D12 sp. nov., isolated from arctic soil.</title>
        <authorList>
            <person name="Chaudhary D.K."/>
        </authorList>
    </citation>
    <scope>NUCLEOTIDE SEQUENCE [LARGE SCALE GENOMIC DNA]</scope>
    <source>
        <strain evidence="1 2">LB-D12</strain>
    </source>
</reference>
<organism evidence="1 2">
    <name type="scientific">Flavobacterium sandaracinum</name>
    <dbReference type="NCBI Taxonomy" id="2541733"/>
    <lineage>
        <taxon>Bacteria</taxon>
        <taxon>Pseudomonadati</taxon>
        <taxon>Bacteroidota</taxon>
        <taxon>Flavobacteriia</taxon>
        <taxon>Flavobacteriales</taxon>
        <taxon>Flavobacteriaceae</taxon>
        <taxon>Flavobacterium</taxon>
    </lineage>
</organism>
<dbReference type="RefSeq" id="WP_165930161.1">
    <property type="nucleotide sequence ID" value="NZ_SMFN01000041.1"/>
</dbReference>
<accession>A0A4R5CL29</accession>